<dbReference type="RefSeq" id="WP_254159524.1">
    <property type="nucleotide sequence ID" value="NZ_CP100355.1"/>
</dbReference>
<evidence type="ECO:0000259" key="3">
    <source>
        <dbReference type="Pfam" id="PF04295"/>
    </source>
</evidence>
<dbReference type="GO" id="GO:0019698">
    <property type="term" value="P:D-galacturonate catabolic process"/>
    <property type="evidence" value="ECO:0007669"/>
    <property type="project" value="TreeGrafter"/>
</dbReference>
<evidence type="ECO:0000313" key="5">
    <source>
        <dbReference type="EMBL" id="UTF54813.1"/>
    </source>
</evidence>
<dbReference type="PANTHER" id="PTHR30536">
    <property type="entry name" value="ALTRONATE/GALACTARATE DEHYDRATASE"/>
    <property type="match status" value="1"/>
</dbReference>
<gene>
    <name evidence="5" type="ORF">NGM29_05985</name>
</gene>
<accession>A0A9E7NDC3</accession>
<dbReference type="InterPro" id="IPR052172">
    <property type="entry name" value="UxaA_altronate/galactarate_dh"/>
</dbReference>
<evidence type="ECO:0000313" key="6">
    <source>
        <dbReference type="Proteomes" id="UP001056855"/>
    </source>
</evidence>
<reference evidence="5" key="1">
    <citation type="submission" date="2022-06" db="EMBL/GenBank/DDBJ databases">
        <title>Diverse halophilic archaea isolated from saline environments.</title>
        <authorList>
            <person name="Cui H.-L."/>
        </authorList>
    </citation>
    <scope>NUCLEOTIDE SEQUENCE</scope>
    <source>
        <strain evidence="5">WLHS1</strain>
    </source>
</reference>
<evidence type="ECO:0000256" key="2">
    <source>
        <dbReference type="ARBA" id="ARBA00023239"/>
    </source>
</evidence>
<dbReference type="GO" id="GO:0016829">
    <property type="term" value="F:lyase activity"/>
    <property type="evidence" value="ECO:0007669"/>
    <property type="project" value="UniProtKB-KW"/>
</dbReference>
<dbReference type="GeneID" id="73289577"/>
<sequence>MATFEAYERPDGSIGIRNHVAVLSVVTYSNTLARNVAAEVEGVIPVYNQHGRALKGEDKRIQRETFASVGCNPNVGGAIVVGYTKQQIDPVLEAIAETGKPVAGVTILGQGTPSATCEAVRKATTIKQEVSSVPTTEADLGDLVVGAECGGSDTTSGIASNPATGRAVDAVIDAGGRGMFSESVEILGAERDLLERAVDQGVADEIEAIVDYVQDRTQEIGININESNPVKDNIEGGLTTIEEKSIGAIKKGGSKPIQSVLAYGETPREPGLHFMDTPAPAQESMTGMIAGGATVIIFSTGNGNPSGTPITPVIKVSGNPETVDAMADHIDLDVSEVITDGMELDEAGERVTETIEAVASGRPVAAEMLGHREFGIKRVGQHIV</sequence>
<dbReference type="GO" id="GO:0016787">
    <property type="term" value="F:hydrolase activity"/>
    <property type="evidence" value="ECO:0007669"/>
    <property type="project" value="UniProtKB-KW"/>
</dbReference>
<feature type="domain" description="D-galactarate/Altronate dehydratase C-terminal" evidence="4">
    <location>
        <begin position="142"/>
        <end position="380"/>
    </location>
</feature>
<comment type="similarity">
    <text evidence="1">Belongs to the UxaA family.</text>
</comment>
<protein>
    <submittedName>
        <fullName evidence="5">UxaA family hydrolase</fullName>
    </submittedName>
</protein>
<proteinExistence type="inferred from homology"/>
<dbReference type="Pfam" id="PF20629">
    <property type="entry name" value="GD_AH_C"/>
    <property type="match status" value="1"/>
</dbReference>
<dbReference type="InterPro" id="IPR007392">
    <property type="entry name" value="GD_AH_second"/>
</dbReference>
<dbReference type="Proteomes" id="UP001056855">
    <property type="component" value="Chromosome"/>
</dbReference>
<dbReference type="KEGG" id="sawl:NGM29_05985"/>
<dbReference type="InterPro" id="IPR048332">
    <property type="entry name" value="GD_AH_C"/>
</dbReference>
<dbReference type="PANTHER" id="PTHR30536:SF5">
    <property type="entry name" value="ALTRONATE DEHYDRATASE"/>
    <property type="match status" value="1"/>
</dbReference>
<keyword evidence="2" id="KW-0456">Lyase</keyword>
<dbReference type="EMBL" id="CP100355">
    <property type="protein sequence ID" value="UTF54813.1"/>
    <property type="molecule type" value="Genomic_DNA"/>
</dbReference>
<evidence type="ECO:0000259" key="4">
    <source>
        <dbReference type="Pfam" id="PF20629"/>
    </source>
</evidence>
<keyword evidence="5" id="KW-0378">Hydrolase</keyword>
<feature type="domain" description="D-galactarate/Altronate dehydratase second" evidence="3">
    <location>
        <begin position="6"/>
        <end position="130"/>
    </location>
</feature>
<name>A0A9E7NDC3_9EURY</name>
<evidence type="ECO:0000256" key="1">
    <source>
        <dbReference type="ARBA" id="ARBA00010986"/>
    </source>
</evidence>
<organism evidence="5 6">
    <name type="scientific">Natronosalvus rutilus</name>
    <dbReference type="NCBI Taxonomy" id="2953753"/>
    <lineage>
        <taxon>Archaea</taxon>
        <taxon>Methanobacteriati</taxon>
        <taxon>Methanobacteriota</taxon>
        <taxon>Stenosarchaea group</taxon>
        <taxon>Halobacteria</taxon>
        <taxon>Halobacteriales</taxon>
        <taxon>Natrialbaceae</taxon>
        <taxon>Natronosalvus</taxon>
    </lineage>
</organism>
<keyword evidence="6" id="KW-1185">Reference proteome</keyword>
<dbReference type="AlphaFoldDB" id="A0A9E7NDC3"/>
<dbReference type="Pfam" id="PF04295">
    <property type="entry name" value="GD_AH_second"/>
    <property type="match status" value="1"/>
</dbReference>